<comment type="caution">
    <text evidence="2">The sequence shown here is derived from an EMBL/GenBank/DDBJ whole genome shotgun (WGS) entry which is preliminary data.</text>
</comment>
<feature type="non-terminal residue" evidence="2">
    <location>
        <position position="142"/>
    </location>
</feature>
<gene>
    <name evidence="2" type="ORF">EYH13_00090</name>
</gene>
<reference evidence="2" key="1">
    <citation type="journal article" date="2020" name="ISME J.">
        <title>Gammaproteobacteria mediating utilization of methyl-, sulfur- and petroleum organic compounds in deep ocean hydrothermal plumes.</title>
        <authorList>
            <person name="Zhou Z."/>
            <person name="Liu Y."/>
            <person name="Pan J."/>
            <person name="Cron B.R."/>
            <person name="Toner B.M."/>
            <person name="Anantharaman K."/>
            <person name="Breier J.A."/>
            <person name="Dick G.J."/>
            <person name="Li M."/>
        </authorList>
    </citation>
    <scope>NUCLEOTIDE SEQUENCE</scope>
    <source>
        <strain evidence="2">SZUA-1451</strain>
    </source>
</reference>
<dbReference type="EMBL" id="DQUG01000003">
    <property type="protein sequence ID" value="HIP74576.1"/>
    <property type="molecule type" value="Genomic_DNA"/>
</dbReference>
<dbReference type="Pfam" id="PF23545">
    <property type="entry name" value="Zn_ribbon_HMPTM"/>
    <property type="match status" value="1"/>
</dbReference>
<organism evidence="2 3">
    <name type="scientific">Thermococcus paralvinellae</name>
    <dbReference type="NCBI Taxonomy" id="582419"/>
    <lineage>
        <taxon>Archaea</taxon>
        <taxon>Methanobacteriati</taxon>
        <taxon>Methanobacteriota</taxon>
        <taxon>Thermococci</taxon>
        <taxon>Thermococcales</taxon>
        <taxon>Thermococcaceae</taxon>
        <taxon>Thermococcus</taxon>
    </lineage>
</organism>
<evidence type="ECO:0000313" key="3">
    <source>
        <dbReference type="Proteomes" id="UP000649326"/>
    </source>
</evidence>
<accession>A0A832ZAJ2</accession>
<proteinExistence type="predicted"/>
<name>A0A832ZAJ2_9EURY</name>
<protein>
    <submittedName>
        <fullName evidence="2">Radical SAM protein</fullName>
    </submittedName>
</protein>
<dbReference type="InterPro" id="IPR056488">
    <property type="entry name" value="Zn_ribbon_HMPTM"/>
</dbReference>
<sequence>MAENVDEIPSGEKEFSELRDLLEYPELSEEEFQELLKKASKGYGGPLPHKTYSLCPETRKIVPAVIWEKDGKVWITKRCPEGLITEVYYEDVEMYHRFKKWRFEEKKLMSFNVQNSGINCPFDCGLCKKHRSHTNLLNIVLT</sequence>
<evidence type="ECO:0000313" key="2">
    <source>
        <dbReference type="EMBL" id="HIP74576.1"/>
    </source>
</evidence>
<dbReference type="AlphaFoldDB" id="A0A832ZAJ2"/>
<dbReference type="PANTHER" id="PTHR43306:SF1">
    <property type="entry name" value="7,8-DIHYDRO-6-HYDROXYMETHYLPTERIN DIMETHYLTRANSFERASE"/>
    <property type="match status" value="1"/>
</dbReference>
<dbReference type="InterPro" id="IPR034474">
    <property type="entry name" value="Methyltransferase_Class_D"/>
</dbReference>
<feature type="domain" description="HMPTM N-terminal zinc ribbon" evidence="1">
    <location>
        <begin position="48"/>
        <end position="89"/>
    </location>
</feature>
<evidence type="ECO:0000259" key="1">
    <source>
        <dbReference type="Pfam" id="PF23545"/>
    </source>
</evidence>
<dbReference type="Proteomes" id="UP000649326">
    <property type="component" value="Unassembled WGS sequence"/>
</dbReference>
<dbReference type="PANTHER" id="PTHR43306">
    <property type="entry name" value="7,8-DIHYDRO-6-HYDROXYMETHYLPTERIN DIMETHYLTRANSFERASE"/>
    <property type="match status" value="1"/>
</dbReference>